<evidence type="ECO:0000256" key="1">
    <source>
        <dbReference type="ARBA" id="ARBA00023015"/>
    </source>
</evidence>
<keyword evidence="1" id="KW-0805">Transcription regulation</keyword>
<dbReference type="Proteomes" id="UP000466794">
    <property type="component" value="Unassembled WGS sequence"/>
</dbReference>
<feature type="domain" description="HTH tetR-type" evidence="5">
    <location>
        <begin position="11"/>
        <end position="71"/>
    </location>
</feature>
<keyword evidence="7" id="KW-1185">Reference proteome</keyword>
<keyword evidence="2 4" id="KW-0238">DNA-binding</keyword>
<name>A0A7K1US82_9NOCA</name>
<proteinExistence type="predicted"/>
<dbReference type="PRINTS" id="PR00455">
    <property type="entry name" value="HTHTETR"/>
</dbReference>
<evidence type="ECO:0000256" key="4">
    <source>
        <dbReference type="PROSITE-ProRule" id="PRU00335"/>
    </source>
</evidence>
<dbReference type="PANTHER" id="PTHR30055">
    <property type="entry name" value="HTH-TYPE TRANSCRIPTIONAL REGULATOR RUTR"/>
    <property type="match status" value="1"/>
</dbReference>
<dbReference type="InterPro" id="IPR001647">
    <property type="entry name" value="HTH_TetR"/>
</dbReference>
<comment type="caution">
    <text evidence="6">The sequence shown here is derived from an EMBL/GenBank/DDBJ whole genome shotgun (WGS) entry which is preliminary data.</text>
</comment>
<evidence type="ECO:0000256" key="3">
    <source>
        <dbReference type="ARBA" id="ARBA00023163"/>
    </source>
</evidence>
<dbReference type="GO" id="GO:0003700">
    <property type="term" value="F:DNA-binding transcription factor activity"/>
    <property type="evidence" value="ECO:0007669"/>
    <property type="project" value="TreeGrafter"/>
</dbReference>
<dbReference type="RefSeq" id="WP_157386568.1">
    <property type="nucleotide sequence ID" value="NZ_WRPP01000001.1"/>
</dbReference>
<evidence type="ECO:0000256" key="2">
    <source>
        <dbReference type="ARBA" id="ARBA00023125"/>
    </source>
</evidence>
<reference evidence="6 7" key="1">
    <citation type="submission" date="2019-12" db="EMBL/GenBank/DDBJ databases">
        <title>Nocardia sp. nov. ET3-3 isolated from soil.</title>
        <authorList>
            <person name="Kanchanasin P."/>
            <person name="Tanasupawat S."/>
            <person name="Yuki M."/>
            <person name="Kudo T."/>
        </authorList>
    </citation>
    <scope>NUCLEOTIDE SEQUENCE [LARGE SCALE GENOMIC DNA]</scope>
    <source>
        <strain evidence="6 7">ET3-3</strain>
    </source>
</reference>
<evidence type="ECO:0000313" key="7">
    <source>
        <dbReference type="Proteomes" id="UP000466794"/>
    </source>
</evidence>
<evidence type="ECO:0000313" key="6">
    <source>
        <dbReference type="EMBL" id="MVU77185.1"/>
    </source>
</evidence>
<dbReference type="Pfam" id="PF00440">
    <property type="entry name" value="TetR_N"/>
    <property type="match status" value="1"/>
</dbReference>
<accession>A0A7K1US82</accession>
<dbReference type="GO" id="GO:0000976">
    <property type="term" value="F:transcription cis-regulatory region binding"/>
    <property type="evidence" value="ECO:0007669"/>
    <property type="project" value="TreeGrafter"/>
</dbReference>
<gene>
    <name evidence="6" type="ORF">GPX89_07980</name>
</gene>
<dbReference type="InterPro" id="IPR050109">
    <property type="entry name" value="HTH-type_TetR-like_transc_reg"/>
</dbReference>
<organism evidence="6 7">
    <name type="scientific">Nocardia terrae</name>
    <dbReference type="NCBI Taxonomy" id="2675851"/>
    <lineage>
        <taxon>Bacteria</taxon>
        <taxon>Bacillati</taxon>
        <taxon>Actinomycetota</taxon>
        <taxon>Actinomycetes</taxon>
        <taxon>Mycobacteriales</taxon>
        <taxon>Nocardiaceae</taxon>
        <taxon>Nocardia</taxon>
    </lineage>
</organism>
<dbReference type="SUPFAM" id="SSF46689">
    <property type="entry name" value="Homeodomain-like"/>
    <property type="match status" value="1"/>
</dbReference>
<dbReference type="EMBL" id="WRPP01000001">
    <property type="protein sequence ID" value="MVU77185.1"/>
    <property type="molecule type" value="Genomic_DNA"/>
</dbReference>
<keyword evidence="3" id="KW-0804">Transcription</keyword>
<dbReference type="AlphaFoldDB" id="A0A7K1US82"/>
<dbReference type="InterPro" id="IPR009057">
    <property type="entry name" value="Homeodomain-like_sf"/>
</dbReference>
<dbReference type="Gene3D" id="1.10.357.10">
    <property type="entry name" value="Tetracycline Repressor, domain 2"/>
    <property type="match status" value="1"/>
</dbReference>
<dbReference type="PROSITE" id="PS50977">
    <property type="entry name" value="HTH_TETR_2"/>
    <property type="match status" value="1"/>
</dbReference>
<dbReference type="InterPro" id="IPR036271">
    <property type="entry name" value="Tet_transcr_reg_TetR-rel_C_sf"/>
</dbReference>
<dbReference type="SUPFAM" id="SSF48498">
    <property type="entry name" value="Tetracyclin repressor-like, C-terminal domain"/>
    <property type="match status" value="1"/>
</dbReference>
<evidence type="ECO:0000259" key="5">
    <source>
        <dbReference type="PROSITE" id="PS50977"/>
    </source>
</evidence>
<sequence length="197" mass="21108">MSRARTPYHHGDLPAALVRAAIELLEEGGSNELSLRAAARRAGVSIAAPYRHFADRQALLSAVAAVGYRELAAHLIGAHPAPETVEDLAAIAVAYVQFAMQRPGLFRVMFVEPTDPDSPDQVAAVDAIHEYLRYIVGHAFPDLDPDDGAKAMWSVAHGLAFLHLDNKLDASSPEIVADTVRRVVRATLAASGRDLSA</sequence>
<dbReference type="InterPro" id="IPR025996">
    <property type="entry name" value="MT1864/Rv1816-like_C"/>
</dbReference>
<dbReference type="PANTHER" id="PTHR30055:SF220">
    <property type="entry name" value="TETR-FAMILY REGULATORY PROTEIN"/>
    <property type="match status" value="1"/>
</dbReference>
<protein>
    <submittedName>
        <fullName evidence="6">TetR family transcriptional regulator</fullName>
    </submittedName>
</protein>
<dbReference type="Pfam" id="PF13305">
    <property type="entry name" value="TetR_C_33"/>
    <property type="match status" value="1"/>
</dbReference>
<feature type="DNA-binding region" description="H-T-H motif" evidence="4">
    <location>
        <begin position="34"/>
        <end position="53"/>
    </location>
</feature>